<reference evidence="2 3" key="1">
    <citation type="submission" date="2015-07" db="EMBL/GenBank/DDBJ databases">
        <authorList>
            <person name="Kim K.M."/>
        </authorList>
    </citation>
    <scope>NUCLEOTIDE SEQUENCE [LARGE SCALE GENOMIC DNA]</scope>
    <source>
        <strain evidence="2 3">KCTC 12363</strain>
    </source>
</reference>
<dbReference type="OrthoDB" id="997861at2"/>
<evidence type="ECO:0000259" key="1">
    <source>
        <dbReference type="Pfam" id="PF00156"/>
    </source>
</evidence>
<dbReference type="CDD" id="cd06223">
    <property type="entry name" value="PRTases_typeI"/>
    <property type="match status" value="1"/>
</dbReference>
<dbReference type="InterPro" id="IPR029057">
    <property type="entry name" value="PRTase-like"/>
</dbReference>
<organism evidence="2 3">
    <name type="scientific">Cyclobacterium amurskyense</name>
    <dbReference type="NCBI Taxonomy" id="320787"/>
    <lineage>
        <taxon>Bacteria</taxon>
        <taxon>Pseudomonadati</taxon>
        <taxon>Bacteroidota</taxon>
        <taxon>Cytophagia</taxon>
        <taxon>Cytophagales</taxon>
        <taxon>Cyclobacteriaceae</taxon>
        <taxon>Cyclobacterium</taxon>
    </lineage>
</organism>
<evidence type="ECO:0000313" key="3">
    <source>
        <dbReference type="Proteomes" id="UP000036520"/>
    </source>
</evidence>
<evidence type="ECO:0000313" key="2">
    <source>
        <dbReference type="EMBL" id="AKP53812.1"/>
    </source>
</evidence>
<dbReference type="Proteomes" id="UP000036520">
    <property type="component" value="Chromosome"/>
</dbReference>
<keyword evidence="3" id="KW-1185">Reference proteome</keyword>
<protein>
    <recommendedName>
        <fullName evidence="1">Phosphoribosyltransferase domain-containing protein</fullName>
    </recommendedName>
</protein>
<dbReference type="EMBL" id="CP012040">
    <property type="protein sequence ID" value="AKP53812.1"/>
    <property type="molecule type" value="Genomic_DNA"/>
</dbReference>
<dbReference type="Pfam" id="PF00156">
    <property type="entry name" value="Pribosyltran"/>
    <property type="match status" value="1"/>
</dbReference>
<dbReference type="SUPFAM" id="SSF53271">
    <property type="entry name" value="PRTase-like"/>
    <property type="match status" value="1"/>
</dbReference>
<dbReference type="KEGG" id="camu:CA2015_4472"/>
<accession>A0A0H4PZG8</accession>
<sequence>MEPSLDISFGAISEALYGFDFPEIDLVLGISQGAKSPAAMIAHQLGVELKLIIVGKKNKRGKFSVSTAEIENSAAWDFFGHHRILIVDDISITGKTIQFIRDNVKADKVYSMVLFGEADYVLFPKVKSAVKLPWTTEKK</sequence>
<gene>
    <name evidence="2" type="ORF">CA2015_4472</name>
</gene>
<name>A0A0H4PZG8_9BACT</name>
<dbReference type="InterPro" id="IPR000836">
    <property type="entry name" value="PRTase_dom"/>
</dbReference>
<dbReference type="RefSeq" id="WP_048643875.1">
    <property type="nucleotide sequence ID" value="NZ_CAXBGM010000196.1"/>
</dbReference>
<proteinExistence type="predicted"/>
<feature type="domain" description="Phosphoribosyltransferase" evidence="1">
    <location>
        <begin position="23"/>
        <end position="115"/>
    </location>
</feature>
<dbReference type="AlphaFoldDB" id="A0A0H4PZG8"/>
<dbReference type="Gene3D" id="3.40.50.2020">
    <property type="match status" value="1"/>
</dbReference>